<evidence type="ECO:0000256" key="1">
    <source>
        <dbReference type="SAM" id="MobiDB-lite"/>
    </source>
</evidence>
<dbReference type="AlphaFoldDB" id="A0A232FD78"/>
<keyword evidence="2" id="KW-0812">Transmembrane</keyword>
<gene>
    <name evidence="3" type="ORF">TSAR_015442</name>
</gene>
<feature type="transmembrane region" description="Helical" evidence="2">
    <location>
        <begin position="46"/>
        <end position="72"/>
    </location>
</feature>
<organism evidence="3 4">
    <name type="scientific">Trichomalopsis sarcophagae</name>
    <dbReference type="NCBI Taxonomy" id="543379"/>
    <lineage>
        <taxon>Eukaryota</taxon>
        <taxon>Metazoa</taxon>
        <taxon>Ecdysozoa</taxon>
        <taxon>Arthropoda</taxon>
        <taxon>Hexapoda</taxon>
        <taxon>Insecta</taxon>
        <taxon>Pterygota</taxon>
        <taxon>Neoptera</taxon>
        <taxon>Endopterygota</taxon>
        <taxon>Hymenoptera</taxon>
        <taxon>Apocrita</taxon>
        <taxon>Proctotrupomorpha</taxon>
        <taxon>Chalcidoidea</taxon>
        <taxon>Pteromalidae</taxon>
        <taxon>Pteromalinae</taxon>
        <taxon>Trichomalopsis</taxon>
    </lineage>
</organism>
<keyword evidence="2" id="KW-1133">Transmembrane helix</keyword>
<accession>A0A232FD78</accession>
<sequence>MARSERTRRKQHRRRQLRNTATVEPPVVVEDEPLGLWRHVGWADAFVLLIASPLMINICTGAFVLGLCYFLGPTIRQDEPKSCCES</sequence>
<keyword evidence="4" id="KW-1185">Reference proteome</keyword>
<feature type="region of interest" description="Disordered" evidence="1">
    <location>
        <begin position="1"/>
        <end position="22"/>
    </location>
</feature>
<proteinExistence type="predicted"/>
<reference evidence="3 4" key="1">
    <citation type="journal article" date="2017" name="Curr. Biol.">
        <title>The Evolution of Venom by Co-option of Single-Copy Genes.</title>
        <authorList>
            <person name="Martinson E.O."/>
            <person name="Mrinalini"/>
            <person name="Kelkar Y.D."/>
            <person name="Chang C.H."/>
            <person name="Werren J.H."/>
        </authorList>
    </citation>
    <scope>NUCLEOTIDE SEQUENCE [LARGE SCALE GENOMIC DNA]</scope>
    <source>
        <strain evidence="3 4">Alberta</strain>
        <tissue evidence="3">Whole body</tissue>
    </source>
</reference>
<protein>
    <submittedName>
        <fullName evidence="3">Uncharacterized protein</fullName>
    </submittedName>
</protein>
<evidence type="ECO:0000313" key="4">
    <source>
        <dbReference type="Proteomes" id="UP000215335"/>
    </source>
</evidence>
<feature type="compositionally biased region" description="Basic residues" evidence="1">
    <location>
        <begin position="1"/>
        <end position="17"/>
    </location>
</feature>
<evidence type="ECO:0000313" key="3">
    <source>
        <dbReference type="EMBL" id="OXU28625.1"/>
    </source>
</evidence>
<evidence type="ECO:0000256" key="2">
    <source>
        <dbReference type="SAM" id="Phobius"/>
    </source>
</evidence>
<comment type="caution">
    <text evidence="3">The sequence shown here is derived from an EMBL/GenBank/DDBJ whole genome shotgun (WGS) entry which is preliminary data.</text>
</comment>
<dbReference type="Proteomes" id="UP000215335">
    <property type="component" value="Unassembled WGS sequence"/>
</dbReference>
<dbReference type="EMBL" id="NNAY01000405">
    <property type="protein sequence ID" value="OXU28625.1"/>
    <property type="molecule type" value="Genomic_DNA"/>
</dbReference>
<keyword evidence="2" id="KW-0472">Membrane</keyword>
<name>A0A232FD78_9HYME</name>